<dbReference type="Proteomes" id="UP000237752">
    <property type="component" value="Unassembled WGS sequence"/>
</dbReference>
<dbReference type="Gene3D" id="3.40.430.10">
    <property type="entry name" value="Dihydrofolate Reductase, subunit A"/>
    <property type="match status" value="1"/>
</dbReference>
<dbReference type="EMBL" id="PVUE01000005">
    <property type="protein sequence ID" value="PRZ42452.1"/>
    <property type="molecule type" value="Genomic_DNA"/>
</dbReference>
<feature type="domain" description="Bacterial bifunctional deaminase-reductase C-terminal" evidence="1">
    <location>
        <begin position="118"/>
        <end position="167"/>
    </location>
</feature>
<sequence>MHLERNPLRKLVYYVASTLDGFIAGPDGGDPSDQSFFPITPDMIEFIATKLPETLPAPARDAMGIEGPGQVFDTVLEGRVSYETGLAAGLDDAYPHLRHLVFSTTLSTVAGANIELVTGDALDRVRDLKAEEGNDIWLVGGGKLAHSLLPEIDRLVIKQNPAVIGSGTQCSMARLSRRCSRRSMRCSSNPECAW</sequence>
<dbReference type="Pfam" id="PF01872">
    <property type="entry name" value="RibD_C"/>
    <property type="match status" value="1"/>
</dbReference>
<dbReference type="PANTHER" id="PTHR38011">
    <property type="entry name" value="DIHYDROFOLATE REDUCTASE FAMILY PROTEIN (AFU_ORTHOLOGUE AFUA_8G06820)"/>
    <property type="match status" value="1"/>
</dbReference>
<reference evidence="2 3" key="1">
    <citation type="submission" date="2018-03" db="EMBL/GenBank/DDBJ databases">
        <title>Genomic Encyclopedia of Archaeal and Bacterial Type Strains, Phase II (KMG-II): from individual species to whole genera.</title>
        <authorList>
            <person name="Goeker M."/>
        </authorList>
    </citation>
    <scope>NUCLEOTIDE SEQUENCE [LARGE SCALE GENOMIC DNA]</scope>
    <source>
        <strain evidence="2 3">DSM 100065</strain>
    </source>
</reference>
<evidence type="ECO:0000313" key="2">
    <source>
        <dbReference type="EMBL" id="PRZ42452.1"/>
    </source>
</evidence>
<protein>
    <submittedName>
        <fullName evidence="2">Dihydrofolate reductase</fullName>
    </submittedName>
</protein>
<dbReference type="RefSeq" id="WP_202862454.1">
    <property type="nucleotide sequence ID" value="NZ_PVUE01000005.1"/>
</dbReference>
<dbReference type="GO" id="GO:0008703">
    <property type="term" value="F:5-amino-6-(5-phosphoribosylamino)uracil reductase activity"/>
    <property type="evidence" value="ECO:0007669"/>
    <property type="project" value="InterPro"/>
</dbReference>
<dbReference type="AlphaFoldDB" id="A0A2T1A1H4"/>
<gene>
    <name evidence="2" type="ORF">CLV47_10574</name>
</gene>
<dbReference type="SUPFAM" id="SSF53597">
    <property type="entry name" value="Dihydrofolate reductase-like"/>
    <property type="match status" value="1"/>
</dbReference>
<accession>A0A2T1A1H4</accession>
<name>A0A2T1A1H4_9ACTN</name>
<organism evidence="2 3">
    <name type="scientific">Antricoccus suffuscus</name>
    <dbReference type="NCBI Taxonomy" id="1629062"/>
    <lineage>
        <taxon>Bacteria</taxon>
        <taxon>Bacillati</taxon>
        <taxon>Actinomycetota</taxon>
        <taxon>Actinomycetes</taxon>
        <taxon>Geodermatophilales</taxon>
        <taxon>Antricoccaceae</taxon>
        <taxon>Antricoccus</taxon>
    </lineage>
</organism>
<proteinExistence type="predicted"/>
<evidence type="ECO:0000259" key="1">
    <source>
        <dbReference type="Pfam" id="PF01872"/>
    </source>
</evidence>
<comment type="caution">
    <text evidence="2">The sequence shown here is derived from an EMBL/GenBank/DDBJ whole genome shotgun (WGS) entry which is preliminary data.</text>
</comment>
<dbReference type="InterPro" id="IPR002734">
    <property type="entry name" value="RibDG_C"/>
</dbReference>
<dbReference type="GO" id="GO:0009231">
    <property type="term" value="P:riboflavin biosynthetic process"/>
    <property type="evidence" value="ECO:0007669"/>
    <property type="project" value="InterPro"/>
</dbReference>
<dbReference type="InterPro" id="IPR024072">
    <property type="entry name" value="DHFR-like_dom_sf"/>
</dbReference>
<keyword evidence="3" id="KW-1185">Reference proteome</keyword>
<dbReference type="PANTHER" id="PTHR38011:SF11">
    <property type="entry name" value="2,5-DIAMINO-6-RIBOSYLAMINO-4(3H)-PYRIMIDINONE 5'-PHOSPHATE REDUCTASE"/>
    <property type="match status" value="1"/>
</dbReference>
<dbReference type="InterPro" id="IPR050765">
    <property type="entry name" value="Riboflavin_Biosynth_HTPR"/>
</dbReference>
<evidence type="ECO:0000313" key="3">
    <source>
        <dbReference type="Proteomes" id="UP000237752"/>
    </source>
</evidence>